<reference evidence="2" key="1">
    <citation type="submission" date="2023-10" db="EMBL/GenBank/DDBJ databases">
        <authorList>
            <person name="Chen Y."/>
            <person name="Shah S."/>
            <person name="Dougan E. K."/>
            <person name="Thang M."/>
            <person name="Chan C."/>
        </authorList>
    </citation>
    <scope>NUCLEOTIDE SEQUENCE [LARGE SCALE GENOMIC DNA]</scope>
</reference>
<keyword evidence="3" id="KW-1185">Reference proteome</keyword>
<proteinExistence type="predicted"/>
<dbReference type="Proteomes" id="UP001189429">
    <property type="component" value="Unassembled WGS sequence"/>
</dbReference>
<name>A0ABN9V0Y3_9DINO</name>
<protein>
    <submittedName>
        <fullName evidence="2">Uncharacterized protein</fullName>
    </submittedName>
</protein>
<feature type="region of interest" description="Disordered" evidence="1">
    <location>
        <begin position="184"/>
        <end position="205"/>
    </location>
</feature>
<evidence type="ECO:0000313" key="2">
    <source>
        <dbReference type="EMBL" id="CAK0865604.1"/>
    </source>
</evidence>
<evidence type="ECO:0000313" key="3">
    <source>
        <dbReference type="Proteomes" id="UP001189429"/>
    </source>
</evidence>
<feature type="region of interest" description="Disordered" evidence="1">
    <location>
        <begin position="152"/>
        <end position="171"/>
    </location>
</feature>
<evidence type="ECO:0000256" key="1">
    <source>
        <dbReference type="SAM" id="MobiDB-lite"/>
    </source>
</evidence>
<organism evidence="2 3">
    <name type="scientific">Prorocentrum cordatum</name>
    <dbReference type="NCBI Taxonomy" id="2364126"/>
    <lineage>
        <taxon>Eukaryota</taxon>
        <taxon>Sar</taxon>
        <taxon>Alveolata</taxon>
        <taxon>Dinophyceae</taxon>
        <taxon>Prorocentrales</taxon>
        <taxon>Prorocentraceae</taxon>
        <taxon>Prorocentrum</taxon>
    </lineage>
</organism>
<sequence>PFWLKLASAPFSPFPHRAWPVSVSGGGAAGDHEIFEMAREAAGDAQPRRSAAESKERRLLARQSADPVVANLTAELGRTVAQLQLAEETLVSLVGGPPFYSRGECASLAPGRKSCGARRLAPGMGRGRRCRCAARRWRPSRRTMVTVVRRFSPTASRPPFSSHSGRRSQRSPFAACENLEMLSEEASTAGHHPAAGSHPPTVEGFEGGESAVEVEVGMQEEFEVGQCRCCSVVTS</sequence>
<feature type="non-terminal residue" evidence="2">
    <location>
        <position position="1"/>
    </location>
</feature>
<feature type="compositionally biased region" description="Polar residues" evidence="1">
    <location>
        <begin position="153"/>
        <end position="163"/>
    </location>
</feature>
<gene>
    <name evidence="2" type="ORF">PCOR1329_LOCUS53081</name>
</gene>
<accession>A0ABN9V0Y3</accession>
<dbReference type="EMBL" id="CAUYUJ010016467">
    <property type="protein sequence ID" value="CAK0865604.1"/>
    <property type="molecule type" value="Genomic_DNA"/>
</dbReference>
<comment type="caution">
    <text evidence="2">The sequence shown here is derived from an EMBL/GenBank/DDBJ whole genome shotgun (WGS) entry which is preliminary data.</text>
</comment>